<dbReference type="AlphaFoldDB" id="A0A9D4ZHR0"/>
<keyword evidence="3" id="KW-1185">Reference proteome</keyword>
<feature type="compositionally biased region" description="Polar residues" evidence="1">
    <location>
        <begin position="458"/>
        <end position="470"/>
    </location>
</feature>
<dbReference type="Proteomes" id="UP000886520">
    <property type="component" value="Chromosome 10"/>
</dbReference>
<feature type="region of interest" description="Disordered" evidence="1">
    <location>
        <begin position="458"/>
        <end position="514"/>
    </location>
</feature>
<evidence type="ECO:0000313" key="2">
    <source>
        <dbReference type="EMBL" id="KAI5074437.1"/>
    </source>
</evidence>
<dbReference type="EMBL" id="JABFUD020000010">
    <property type="protein sequence ID" value="KAI5074437.1"/>
    <property type="molecule type" value="Genomic_DNA"/>
</dbReference>
<accession>A0A9D4ZHR0</accession>
<proteinExistence type="predicted"/>
<dbReference type="OrthoDB" id="1936172at2759"/>
<evidence type="ECO:0000256" key="1">
    <source>
        <dbReference type="SAM" id="MobiDB-lite"/>
    </source>
</evidence>
<name>A0A9D4ZHR0_ADICA</name>
<comment type="caution">
    <text evidence="2">The sequence shown here is derived from an EMBL/GenBank/DDBJ whole genome shotgun (WGS) entry which is preliminary data.</text>
</comment>
<reference evidence="2" key="1">
    <citation type="submission" date="2021-01" db="EMBL/GenBank/DDBJ databases">
        <title>Adiantum capillus-veneris genome.</title>
        <authorList>
            <person name="Fang Y."/>
            <person name="Liao Q."/>
        </authorList>
    </citation>
    <scope>NUCLEOTIDE SEQUENCE</scope>
    <source>
        <strain evidence="2">H3</strain>
        <tissue evidence="2">Leaf</tissue>
    </source>
</reference>
<feature type="compositionally biased region" description="Basic and acidic residues" evidence="1">
    <location>
        <begin position="491"/>
        <end position="503"/>
    </location>
</feature>
<gene>
    <name evidence="2" type="ORF">GOP47_0010398</name>
</gene>
<organism evidence="2 3">
    <name type="scientific">Adiantum capillus-veneris</name>
    <name type="common">Maidenhair fern</name>
    <dbReference type="NCBI Taxonomy" id="13818"/>
    <lineage>
        <taxon>Eukaryota</taxon>
        <taxon>Viridiplantae</taxon>
        <taxon>Streptophyta</taxon>
        <taxon>Embryophyta</taxon>
        <taxon>Tracheophyta</taxon>
        <taxon>Polypodiopsida</taxon>
        <taxon>Polypodiidae</taxon>
        <taxon>Polypodiales</taxon>
        <taxon>Pteridineae</taxon>
        <taxon>Pteridaceae</taxon>
        <taxon>Vittarioideae</taxon>
        <taxon>Adiantum</taxon>
    </lineage>
</organism>
<protein>
    <submittedName>
        <fullName evidence="2">Uncharacterized protein</fullName>
    </submittedName>
</protein>
<evidence type="ECO:0000313" key="3">
    <source>
        <dbReference type="Proteomes" id="UP000886520"/>
    </source>
</evidence>
<feature type="region of interest" description="Disordered" evidence="1">
    <location>
        <begin position="394"/>
        <end position="415"/>
    </location>
</feature>
<sequence>MFHGFKLSSAIAIPSLFDLPSRLLILPPALPSSCFTFPSPPFPEEMAMADRMKEGLLRLGNHSLLAIAVGCGYAGYNMNASEDTVAKQERIHQEQSLAHRRRVEKTFFQLARQYDLKVDELIKKRDEASSLRRQKRTLNAEVEELPAVQKRRLYSKLKSLQKTYKASELIRPQKSQGLCGRSLGALEDTTSHKEALAKGRLITSEERTRENLNRRQVYGQYVASMGRRGLRLQNAAKCMQSINHAHSQAVYYHLESRELLESTSQVPLSTTAIVAMACNTLSLTSSASSAAVHAPLSSTSAPFVAPSAPAMLAFPFSSSGTSMAVTCSLSDKEAPATSPRNAILTGLVAAGAALSVFTAGSAAPPASLAISDPGNSGAERTAQKAQDLLKSADKLNVEDSPQRFGPGRVAGSAQDAGKVAQNAGGKALSQIQGGVSNIASNLGDKKGDVQGAAESAASKVQSNIDDTTGNSGPGGIISSIKEGFQGLKESVASKDGDAKRTLDEAASNVQKTVQ</sequence>